<name>A0A6J5P1P7_9CAUD</name>
<protein>
    <submittedName>
        <fullName evidence="1">Uncharacterized protein</fullName>
    </submittedName>
</protein>
<gene>
    <name evidence="1" type="ORF">UFOVP803_4</name>
</gene>
<sequence length="53" mass="5929">MTAKLLLDGQVTAEYKIEQCDSCKLLIKFDSAGYQVADLEKVMWLCGSCRPTN</sequence>
<accession>A0A6J5P1P7</accession>
<dbReference type="SUPFAM" id="SSF57903">
    <property type="entry name" value="FYVE/PHD zinc finger"/>
    <property type="match status" value="1"/>
</dbReference>
<dbReference type="EMBL" id="LR796747">
    <property type="protein sequence ID" value="CAB4163211.1"/>
    <property type="molecule type" value="Genomic_DNA"/>
</dbReference>
<reference evidence="1" key="1">
    <citation type="submission" date="2020-04" db="EMBL/GenBank/DDBJ databases">
        <authorList>
            <person name="Chiriac C."/>
            <person name="Salcher M."/>
            <person name="Ghai R."/>
            <person name="Kavagutti S V."/>
        </authorList>
    </citation>
    <scope>NUCLEOTIDE SEQUENCE</scope>
</reference>
<dbReference type="InterPro" id="IPR011011">
    <property type="entry name" value="Znf_FYVE_PHD"/>
</dbReference>
<evidence type="ECO:0000313" key="1">
    <source>
        <dbReference type="EMBL" id="CAB4163211.1"/>
    </source>
</evidence>
<proteinExistence type="predicted"/>
<organism evidence="1">
    <name type="scientific">uncultured Caudovirales phage</name>
    <dbReference type="NCBI Taxonomy" id="2100421"/>
    <lineage>
        <taxon>Viruses</taxon>
        <taxon>Duplodnaviria</taxon>
        <taxon>Heunggongvirae</taxon>
        <taxon>Uroviricota</taxon>
        <taxon>Caudoviricetes</taxon>
        <taxon>Peduoviridae</taxon>
        <taxon>Maltschvirus</taxon>
        <taxon>Maltschvirus maltsch</taxon>
    </lineage>
</organism>